<comment type="caution">
    <text evidence="1">The sequence shown here is derived from an EMBL/GenBank/DDBJ whole genome shotgun (WGS) entry which is preliminary data.</text>
</comment>
<proteinExistence type="predicted"/>
<reference evidence="1" key="1">
    <citation type="submission" date="2020-07" db="EMBL/GenBank/DDBJ databases">
        <title>Huge and variable diversity of episymbiotic CPR bacteria and DPANN archaea in groundwater ecosystems.</title>
        <authorList>
            <person name="He C.Y."/>
            <person name="Keren R."/>
            <person name="Whittaker M."/>
            <person name="Farag I.F."/>
            <person name="Doudna J."/>
            <person name="Cate J.H.D."/>
            <person name="Banfield J.F."/>
        </authorList>
    </citation>
    <scope>NUCLEOTIDE SEQUENCE</scope>
    <source>
        <strain evidence="1">NC_groundwater_717_Ag_S-0.2um_59_8</strain>
    </source>
</reference>
<sequence>MRHRKIAAIVVVLIATLGFSYLAQSQERARSQSRGMRERGSAAWQQRTGPEAPWITIILRNRDRLQLTPEQVASLEKLRSDFAREAIRKQADLRIAELDLRRLLAGEPVDLAQVKTKLEEAARLNTDLRYARIETLEKGKAVLTAEQRDKLRNLTSVPRSSVPEPRGKAS</sequence>
<dbReference type="AlphaFoldDB" id="A0A932GQ13"/>
<dbReference type="Proteomes" id="UP000741360">
    <property type="component" value="Unassembled WGS sequence"/>
</dbReference>
<accession>A0A932GQ13</accession>
<name>A0A932GQ13_UNCTE</name>
<evidence type="ECO:0000313" key="2">
    <source>
        <dbReference type="Proteomes" id="UP000741360"/>
    </source>
</evidence>
<gene>
    <name evidence="1" type="ORF">HYY65_07410</name>
</gene>
<dbReference type="InterPro" id="IPR025961">
    <property type="entry name" value="Metal_resist"/>
</dbReference>
<dbReference type="EMBL" id="JACPSX010000136">
    <property type="protein sequence ID" value="MBI3014870.1"/>
    <property type="molecule type" value="Genomic_DNA"/>
</dbReference>
<dbReference type="Gene3D" id="1.20.120.1490">
    <property type="match status" value="1"/>
</dbReference>
<dbReference type="Pfam" id="PF13801">
    <property type="entry name" value="Metal_resist"/>
    <property type="match status" value="1"/>
</dbReference>
<organism evidence="1 2">
    <name type="scientific">Tectimicrobiota bacterium</name>
    <dbReference type="NCBI Taxonomy" id="2528274"/>
    <lineage>
        <taxon>Bacteria</taxon>
        <taxon>Pseudomonadati</taxon>
        <taxon>Nitrospinota/Tectimicrobiota group</taxon>
        <taxon>Candidatus Tectimicrobiota</taxon>
    </lineage>
</organism>
<evidence type="ECO:0000313" key="1">
    <source>
        <dbReference type="EMBL" id="MBI3014870.1"/>
    </source>
</evidence>
<protein>
    <submittedName>
        <fullName evidence="1">Periplasmic heavy metal sensor</fullName>
    </submittedName>
</protein>